<proteinExistence type="predicted"/>
<protein>
    <submittedName>
        <fullName evidence="1">Uncharacterized protein</fullName>
    </submittedName>
</protein>
<accession>X1LPG1</accession>
<reference evidence="1" key="1">
    <citation type="journal article" date="2014" name="Front. Microbiol.">
        <title>High frequency of phylogenetically diverse reductive dehalogenase-homologous genes in deep subseafloor sedimentary metagenomes.</title>
        <authorList>
            <person name="Kawai M."/>
            <person name="Futagami T."/>
            <person name="Toyoda A."/>
            <person name="Takaki Y."/>
            <person name="Nishi S."/>
            <person name="Hori S."/>
            <person name="Arai W."/>
            <person name="Tsubouchi T."/>
            <person name="Morono Y."/>
            <person name="Uchiyama I."/>
            <person name="Ito T."/>
            <person name="Fujiyama A."/>
            <person name="Inagaki F."/>
            <person name="Takami H."/>
        </authorList>
    </citation>
    <scope>NUCLEOTIDE SEQUENCE</scope>
    <source>
        <strain evidence="1">Expedition CK06-06</strain>
    </source>
</reference>
<evidence type="ECO:0000313" key="1">
    <source>
        <dbReference type="EMBL" id="GAI20958.1"/>
    </source>
</evidence>
<dbReference type="AlphaFoldDB" id="X1LPG1"/>
<feature type="non-terminal residue" evidence="1">
    <location>
        <position position="170"/>
    </location>
</feature>
<organism evidence="1">
    <name type="scientific">marine sediment metagenome</name>
    <dbReference type="NCBI Taxonomy" id="412755"/>
    <lineage>
        <taxon>unclassified sequences</taxon>
        <taxon>metagenomes</taxon>
        <taxon>ecological metagenomes</taxon>
    </lineage>
</organism>
<sequence length="170" mass="19708">MPELNLQEKVVQEATIAYGDEFLINDFPIGDPYIGALLLPQKPQTERKFKFWITPAVVQEDQKALISDWPENEDPFTQADLLNKEEDQVQELIFQIRKSLSIRYHESLANRLLTLFNDAKEEDSASLGIAVGSLRNFYNFFRLHTKLKCPTISLTPDYNIYASWREGRIL</sequence>
<dbReference type="EMBL" id="BARV01019874">
    <property type="protein sequence ID" value="GAI20958.1"/>
    <property type="molecule type" value="Genomic_DNA"/>
</dbReference>
<comment type="caution">
    <text evidence="1">The sequence shown here is derived from an EMBL/GenBank/DDBJ whole genome shotgun (WGS) entry which is preliminary data.</text>
</comment>
<gene>
    <name evidence="1" type="ORF">S06H3_33313</name>
</gene>
<name>X1LPG1_9ZZZZ</name>